<accession>A0ACB9P2E0</accession>
<sequence length="412" mass="46638">MFFDRMDSNSRESRLIIAIQSQSAHFLELRGVKKEREVARKGKNMEWLESMPKVELHAHLNGSIRNSTLLELARNLGDEGDIEFSEVEHVILKDDRSLVEVFKLFDLIHVVTTDHEAITRITKEVIEDFASENVVYIELRTTPKRNDKIGMSKRSYMEAVMQGVKAVTTVDVCFSPQTEQLTSSCHSRPIHEPCNDDLRKKIYVRFLLSIDRRESAASAMETVDLALGMREMGVVGIDLSGNPTKGEWVTFIPALEYARKQGLKISLHCGEVPNRTEINGMLDFHPDRVGHACCLNDAEFECLKTLKIPVEICLTSNIRTGTISSIDIHHFADLHRDKHPMVLCTDDAGVFSTSLSGEYKIAASTFGIKREEVYRLASDAVHFIFADDGVKTELRNTFMAFIKQNLFSDCDH</sequence>
<gene>
    <name evidence="1" type="ORF">MLD38_027486</name>
</gene>
<proteinExistence type="predicted"/>
<evidence type="ECO:0000313" key="1">
    <source>
        <dbReference type="EMBL" id="KAI4342923.1"/>
    </source>
</evidence>
<organism evidence="1 2">
    <name type="scientific">Melastoma candidum</name>
    <dbReference type="NCBI Taxonomy" id="119954"/>
    <lineage>
        <taxon>Eukaryota</taxon>
        <taxon>Viridiplantae</taxon>
        <taxon>Streptophyta</taxon>
        <taxon>Embryophyta</taxon>
        <taxon>Tracheophyta</taxon>
        <taxon>Spermatophyta</taxon>
        <taxon>Magnoliopsida</taxon>
        <taxon>eudicotyledons</taxon>
        <taxon>Gunneridae</taxon>
        <taxon>Pentapetalae</taxon>
        <taxon>rosids</taxon>
        <taxon>malvids</taxon>
        <taxon>Myrtales</taxon>
        <taxon>Melastomataceae</taxon>
        <taxon>Melastomatoideae</taxon>
        <taxon>Melastomateae</taxon>
        <taxon>Melastoma</taxon>
    </lineage>
</organism>
<protein>
    <submittedName>
        <fullName evidence="1">Uncharacterized protein</fullName>
    </submittedName>
</protein>
<name>A0ACB9P2E0_9MYRT</name>
<comment type="caution">
    <text evidence="1">The sequence shown here is derived from an EMBL/GenBank/DDBJ whole genome shotgun (WGS) entry which is preliminary data.</text>
</comment>
<dbReference type="Proteomes" id="UP001057402">
    <property type="component" value="Chromosome 7"/>
</dbReference>
<dbReference type="EMBL" id="CM042886">
    <property type="protein sequence ID" value="KAI4342923.1"/>
    <property type="molecule type" value="Genomic_DNA"/>
</dbReference>
<evidence type="ECO:0000313" key="2">
    <source>
        <dbReference type="Proteomes" id="UP001057402"/>
    </source>
</evidence>
<keyword evidence="2" id="KW-1185">Reference proteome</keyword>
<reference evidence="2" key="1">
    <citation type="journal article" date="2023" name="Front. Plant Sci.">
        <title>Chromosomal-level genome assembly of Melastoma candidum provides insights into trichome evolution.</title>
        <authorList>
            <person name="Zhong Y."/>
            <person name="Wu W."/>
            <person name="Sun C."/>
            <person name="Zou P."/>
            <person name="Liu Y."/>
            <person name="Dai S."/>
            <person name="Zhou R."/>
        </authorList>
    </citation>
    <scope>NUCLEOTIDE SEQUENCE [LARGE SCALE GENOMIC DNA]</scope>
</reference>